<evidence type="ECO:0000313" key="1">
    <source>
        <dbReference type="EMBL" id="PIY72129.1"/>
    </source>
</evidence>
<accession>A0A2M7QIJ5</accession>
<dbReference type="Proteomes" id="UP000229401">
    <property type="component" value="Unassembled WGS sequence"/>
</dbReference>
<comment type="caution">
    <text evidence="1">The sequence shown here is derived from an EMBL/GenBank/DDBJ whole genome shotgun (WGS) entry which is preliminary data.</text>
</comment>
<gene>
    <name evidence="1" type="ORF">COY87_02585</name>
</gene>
<protein>
    <submittedName>
        <fullName evidence="1">Uncharacterized protein</fullName>
    </submittedName>
</protein>
<sequence length="286" mass="33216">MITPLLEKDANTKIKDKYESLKKAFHSKTLPNMFTYIGAFPDYFLYISEQLIINLQDKRFDSLASQTADSVFSIIKSLLSYSEETSEWLNRYKNSPSFYYFQQDVKSVFVLHMKLAFISIALREAVKGWAVAAKKLPTTQEEFRRESKTTQINQVSITDDFETLIKNAAYSGKTKQSDSQIMVSQRAISSVHGEIERDLLQDYLRLCRNDFLYFVKREYFLTMRVQLEKLVLASLPLFPHLIFSPINVALPLGQKYPNFSELLYLLCDDFPVLSMQKLIFSGYMKV</sequence>
<name>A0A2M7QIJ5_9BACT</name>
<organism evidence="1 2">
    <name type="scientific">Candidatus Roizmanbacteria bacterium CG_4_10_14_0_8_um_filter_33_9</name>
    <dbReference type="NCBI Taxonomy" id="1974826"/>
    <lineage>
        <taxon>Bacteria</taxon>
        <taxon>Candidatus Roizmaniibacteriota</taxon>
    </lineage>
</organism>
<evidence type="ECO:0000313" key="2">
    <source>
        <dbReference type="Proteomes" id="UP000229401"/>
    </source>
</evidence>
<dbReference type="AlphaFoldDB" id="A0A2M7QIJ5"/>
<dbReference type="EMBL" id="PFLI01000087">
    <property type="protein sequence ID" value="PIY72129.1"/>
    <property type="molecule type" value="Genomic_DNA"/>
</dbReference>
<proteinExistence type="predicted"/>
<reference evidence="2" key="1">
    <citation type="submission" date="2017-09" db="EMBL/GenBank/DDBJ databases">
        <title>Depth-based differentiation of microbial function through sediment-hosted aquifers and enrichment of novel symbionts in the deep terrestrial subsurface.</title>
        <authorList>
            <person name="Probst A.J."/>
            <person name="Ladd B."/>
            <person name="Jarett J.K."/>
            <person name="Geller-Mcgrath D.E."/>
            <person name="Sieber C.M.K."/>
            <person name="Emerson J.B."/>
            <person name="Anantharaman K."/>
            <person name="Thomas B.C."/>
            <person name="Malmstrom R."/>
            <person name="Stieglmeier M."/>
            <person name="Klingl A."/>
            <person name="Woyke T."/>
            <person name="Ryan C.M."/>
            <person name="Banfield J.F."/>
        </authorList>
    </citation>
    <scope>NUCLEOTIDE SEQUENCE [LARGE SCALE GENOMIC DNA]</scope>
</reference>